<sequence length="124" mass="14208">MSKVYTDYTNMTAITIPDKFIDVKTGEVQPITAKMKEQIEYHTHNQTLLHLLLSALNSYLHPKVAHEEMKEILAELSEIKEMMIQNYCSSFNPSIKSPIKYNQKTVSAELNMKDVEDILEVFGG</sequence>
<reference evidence="1 2" key="1">
    <citation type="journal article" date="2003" name="Int. J. Syst. Evol. Microbiol.">
        <title>Bacillus nealsonii sp. nov., isolated from a spacecraft-assembly facility, whose spores are gamma-radiation resistant.</title>
        <authorList>
            <person name="Venkateswaran K."/>
            <person name="Kempf M."/>
            <person name="Chen F."/>
            <person name="Satomi M."/>
            <person name="Nicholson W."/>
            <person name="Kern R."/>
        </authorList>
    </citation>
    <scope>NUCLEOTIDE SEQUENCE [LARGE SCALE GENOMIC DNA]</scope>
    <source>
        <strain evidence="1 2">FO-92</strain>
    </source>
</reference>
<dbReference type="OrthoDB" id="2454482at2"/>
<dbReference type="AlphaFoldDB" id="A0A2N0YZX5"/>
<organism evidence="1 2">
    <name type="scientific">Niallia nealsonii</name>
    <dbReference type="NCBI Taxonomy" id="115979"/>
    <lineage>
        <taxon>Bacteria</taxon>
        <taxon>Bacillati</taxon>
        <taxon>Bacillota</taxon>
        <taxon>Bacilli</taxon>
        <taxon>Bacillales</taxon>
        <taxon>Bacillaceae</taxon>
        <taxon>Niallia</taxon>
    </lineage>
</organism>
<gene>
    <name evidence="1" type="ORF">CWS01_15220</name>
</gene>
<dbReference type="EMBL" id="PISE01000033">
    <property type="protein sequence ID" value="PKG22804.1"/>
    <property type="molecule type" value="Genomic_DNA"/>
</dbReference>
<evidence type="ECO:0000313" key="2">
    <source>
        <dbReference type="Proteomes" id="UP000233375"/>
    </source>
</evidence>
<evidence type="ECO:0000313" key="1">
    <source>
        <dbReference type="EMBL" id="PKG22804.1"/>
    </source>
</evidence>
<name>A0A2N0YZX5_9BACI</name>
<accession>A0A2N0YZX5</accession>
<proteinExistence type="predicted"/>
<comment type="caution">
    <text evidence="1">The sequence shown here is derived from an EMBL/GenBank/DDBJ whole genome shotgun (WGS) entry which is preliminary data.</text>
</comment>
<keyword evidence="2" id="KW-1185">Reference proteome</keyword>
<dbReference type="Proteomes" id="UP000233375">
    <property type="component" value="Unassembled WGS sequence"/>
</dbReference>
<protein>
    <submittedName>
        <fullName evidence="1">Uncharacterized protein</fullName>
    </submittedName>
</protein>
<dbReference type="RefSeq" id="WP_101178052.1">
    <property type="nucleotide sequence ID" value="NZ_PISE01000033.1"/>
</dbReference>